<dbReference type="Pfam" id="PF01182">
    <property type="entry name" value="Glucosamine_iso"/>
    <property type="match status" value="1"/>
</dbReference>
<comment type="pathway">
    <text evidence="1">Carbohydrate degradation; pentose phosphate pathway.</text>
</comment>
<dbReference type="GO" id="GO:0005975">
    <property type="term" value="P:carbohydrate metabolic process"/>
    <property type="evidence" value="ECO:0007669"/>
    <property type="project" value="InterPro"/>
</dbReference>
<dbReference type="OrthoDB" id="432544at2759"/>
<dbReference type="InterPro" id="IPR006148">
    <property type="entry name" value="Glc/Gal-6P_isomerase"/>
</dbReference>
<gene>
    <name evidence="3" type="ORF">PHJA_001020700</name>
</gene>
<evidence type="ECO:0000256" key="1">
    <source>
        <dbReference type="ARBA" id="ARBA00004959"/>
    </source>
</evidence>
<accession>A0A830BMM4</accession>
<dbReference type="GO" id="GO:0006098">
    <property type="term" value="P:pentose-phosphate shunt"/>
    <property type="evidence" value="ECO:0007669"/>
    <property type="project" value="UniProtKB-UniPathway"/>
</dbReference>
<name>A0A830BMM4_9LAMI</name>
<dbReference type="UniPathway" id="UPA00115"/>
<proteinExistence type="predicted"/>
<dbReference type="AlphaFoldDB" id="A0A830BMM4"/>
<dbReference type="EMBL" id="BMAC01000172">
    <property type="protein sequence ID" value="GFP88770.1"/>
    <property type="molecule type" value="Genomic_DNA"/>
</dbReference>
<evidence type="ECO:0000313" key="4">
    <source>
        <dbReference type="Proteomes" id="UP000653305"/>
    </source>
</evidence>
<dbReference type="PANTHER" id="PTHR11054:SF9">
    <property type="entry name" value="6-PHOSPHOGLUCONOLACTONASE-RELATED"/>
    <property type="match status" value="1"/>
</dbReference>
<evidence type="ECO:0000313" key="3">
    <source>
        <dbReference type="EMBL" id="GFP88770.1"/>
    </source>
</evidence>
<reference evidence="3" key="1">
    <citation type="submission" date="2020-07" db="EMBL/GenBank/DDBJ databases">
        <title>Ethylene signaling mediates host invasion by parasitic plants.</title>
        <authorList>
            <person name="Yoshida S."/>
        </authorList>
    </citation>
    <scope>NUCLEOTIDE SEQUENCE</scope>
    <source>
        <strain evidence="3">Okayama</strain>
    </source>
</reference>
<comment type="caution">
    <text evidence="3">The sequence shown here is derived from an EMBL/GenBank/DDBJ whole genome shotgun (WGS) entry which is preliminary data.</text>
</comment>
<dbReference type="Proteomes" id="UP000653305">
    <property type="component" value="Unassembled WGS sequence"/>
</dbReference>
<protein>
    <submittedName>
        <fullName evidence="3">Probable 6-phosphogluconolactonase 1</fullName>
    </submittedName>
</protein>
<dbReference type="Gene3D" id="3.40.50.1360">
    <property type="match status" value="1"/>
</dbReference>
<evidence type="ECO:0000259" key="2">
    <source>
        <dbReference type="Pfam" id="PF01182"/>
    </source>
</evidence>
<feature type="domain" description="Glucosamine/galactosamine-6-phosphate isomerase" evidence="2">
    <location>
        <begin position="3"/>
        <end position="136"/>
    </location>
</feature>
<sequence>MVAKDYEARLRTLVENKTLHLSSFGPFFPSAHFPVFDLMLLGIGKDGHLASLFPNRPQRFEKNRWVTFITDSPKPPPPRITFTFPVIKSATNIAMVVTGSDLADAVYKTLGGGGCGEHPPITCAELQAEAEGELTWFLDKDAASKLHH</sequence>
<dbReference type="PANTHER" id="PTHR11054">
    <property type="entry name" value="6-PHOSPHOGLUCONOLACTONASE"/>
    <property type="match status" value="1"/>
</dbReference>
<dbReference type="InterPro" id="IPR039104">
    <property type="entry name" value="6PGL"/>
</dbReference>
<dbReference type="SUPFAM" id="SSF100950">
    <property type="entry name" value="NagB/RpiA/CoA transferase-like"/>
    <property type="match status" value="1"/>
</dbReference>
<keyword evidence="4" id="KW-1185">Reference proteome</keyword>
<organism evidence="3 4">
    <name type="scientific">Phtheirospermum japonicum</name>
    <dbReference type="NCBI Taxonomy" id="374723"/>
    <lineage>
        <taxon>Eukaryota</taxon>
        <taxon>Viridiplantae</taxon>
        <taxon>Streptophyta</taxon>
        <taxon>Embryophyta</taxon>
        <taxon>Tracheophyta</taxon>
        <taxon>Spermatophyta</taxon>
        <taxon>Magnoliopsida</taxon>
        <taxon>eudicotyledons</taxon>
        <taxon>Gunneridae</taxon>
        <taxon>Pentapetalae</taxon>
        <taxon>asterids</taxon>
        <taxon>lamiids</taxon>
        <taxon>Lamiales</taxon>
        <taxon>Orobanchaceae</taxon>
        <taxon>Orobanchaceae incertae sedis</taxon>
        <taxon>Phtheirospermum</taxon>
    </lineage>
</organism>
<dbReference type="InterPro" id="IPR037171">
    <property type="entry name" value="NagB/RpiA_transferase-like"/>
</dbReference>